<evidence type="ECO:0000256" key="9">
    <source>
        <dbReference type="SAM" id="MobiDB-lite"/>
    </source>
</evidence>
<reference evidence="12" key="1">
    <citation type="submission" date="2025-08" db="UniProtKB">
        <authorList>
            <consortium name="RefSeq"/>
        </authorList>
    </citation>
    <scope>IDENTIFICATION</scope>
    <source>
        <tissue evidence="12">Sperm</tissue>
    </source>
</reference>
<organism evidence="11 12">
    <name type="scientific">Petromyzon marinus</name>
    <name type="common">Sea lamprey</name>
    <dbReference type="NCBI Taxonomy" id="7757"/>
    <lineage>
        <taxon>Eukaryota</taxon>
        <taxon>Metazoa</taxon>
        <taxon>Chordata</taxon>
        <taxon>Craniata</taxon>
        <taxon>Vertebrata</taxon>
        <taxon>Cyclostomata</taxon>
        <taxon>Hyperoartia</taxon>
        <taxon>Petromyzontiformes</taxon>
        <taxon>Petromyzontidae</taxon>
        <taxon>Petromyzon</taxon>
    </lineage>
</organism>
<dbReference type="Proteomes" id="UP001318040">
    <property type="component" value="Chromosome 83"/>
</dbReference>
<dbReference type="PANTHER" id="PTHR15186:SF5">
    <property type="entry name" value="BNIP3, ISOFORM A"/>
    <property type="match status" value="1"/>
</dbReference>
<comment type="subcellular location">
    <subcellularLocation>
        <location evidence="1">Membrane</location>
        <topology evidence="1">Single-pass membrane protein</topology>
    </subcellularLocation>
    <subcellularLocation>
        <location evidence="2">Mitochondrion membrane</location>
    </subcellularLocation>
</comment>
<keyword evidence="11" id="KW-1185">Reference proteome</keyword>
<feature type="transmembrane region" description="Helical" evidence="10">
    <location>
        <begin position="154"/>
        <end position="182"/>
    </location>
</feature>
<feature type="compositionally biased region" description="Low complexity" evidence="9">
    <location>
        <begin position="46"/>
        <end position="60"/>
    </location>
</feature>
<evidence type="ECO:0000313" key="12">
    <source>
        <dbReference type="RefSeq" id="XP_032837386.1"/>
    </source>
</evidence>
<keyword evidence="5" id="KW-0053">Apoptosis</keyword>
<dbReference type="GO" id="GO:0005741">
    <property type="term" value="C:mitochondrial outer membrane"/>
    <property type="evidence" value="ECO:0007669"/>
    <property type="project" value="TreeGrafter"/>
</dbReference>
<gene>
    <name evidence="12" type="primary">LOC116958779</name>
</gene>
<feature type="region of interest" description="Disordered" evidence="9">
    <location>
        <begin position="34"/>
        <end position="93"/>
    </location>
</feature>
<evidence type="ECO:0000313" key="11">
    <source>
        <dbReference type="Proteomes" id="UP001318040"/>
    </source>
</evidence>
<keyword evidence="7" id="KW-0496">Mitochondrion</keyword>
<evidence type="ECO:0000256" key="3">
    <source>
        <dbReference type="ARBA" id="ARBA00007710"/>
    </source>
</evidence>
<dbReference type="Gene3D" id="6.10.250.1020">
    <property type="match status" value="1"/>
</dbReference>
<dbReference type="Pfam" id="PF06553">
    <property type="entry name" value="BNIP3"/>
    <property type="match status" value="1"/>
</dbReference>
<sequence>MSGEDNGSTSLQGSWVELQAAPCSSAPASAFHGEMERILLDAQRESGASSSRSSSTHCDSPPLVPSPRGGLVTETDADKSSNQSDEDRVERSAEMEALLKKNPEWIWDWSSRPENAPRKELRFQQQQRHHHHHHRVLQLEALSMRRSRAMQRGGVFSSHFLLLFLPSVLLTHVLALGIGILIGRKLSGGAVSNSSL</sequence>
<dbReference type="GO" id="GO:0005783">
    <property type="term" value="C:endoplasmic reticulum"/>
    <property type="evidence" value="ECO:0007669"/>
    <property type="project" value="TreeGrafter"/>
</dbReference>
<feature type="compositionally biased region" description="Basic and acidic residues" evidence="9">
    <location>
        <begin position="34"/>
        <end position="44"/>
    </location>
</feature>
<dbReference type="GO" id="GO:0043065">
    <property type="term" value="P:positive regulation of apoptotic process"/>
    <property type="evidence" value="ECO:0007669"/>
    <property type="project" value="InterPro"/>
</dbReference>
<accession>A0AAJ7UJ13</accession>
<dbReference type="PANTHER" id="PTHR15186">
    <property type="entry name" value="RE48077P"/>
    <property type="match status" value="1"/>
</dbReference>
<dbReference type="GO" id="GO:0097345">
    <property type="term" value="P:mitochondrial outer membrane permeabilization"/>
    <property type="evidence" value="ECO:0007669"/>
    <property type="project" value="TreeGrafter"/>
</dbReference>
<proteinExistence type="inferred from homology"/>
<dbReference type="RefSeq" id="XP_032837386.1">
    <property type="nucleotide sequence ID" value="XM_032981495.1"/>
</dbReference>
<comment type="similarity">
    <text evidence="3">Belongs to the NIP3 family.</text>
</comment>
<evidence type="ECO:0000256" key="6">
    <source>
        <dbReference type="ARBA" id="ARBA00022989"/>
    </source>
</evidence>
<evidence type="ECO:0000256" key="10">
    <source>
        <dbReference type="SAM" id="Phobius"/>
    </source>
</evidence>
<evidence type="ECO:0000256" key="2">
    <source>
        <dbReference type="ARBA" id="ARBA00004325"/>
    </source>
</evidence>
<name>A0AAJ7UJ13_PETMA</name>
<evidence type="ECO:0000256" key="5">
    <source>
        <dbReference type="ARBA" id="ARBA00022703"/>
    </source>
</evidence>
<dbReference type="InterPro" id="IPR010548">
    <property type="entry name" value="BNIP3"/>
</dbReference>
<protein>
    <submittedName>
        <fullName evidence="12">BCL2/adenovirus E1B 19 kDa protein-interacting protein 3-like isoform X1</fullName>
    </submittedName>
</protein>
<dbReference type="KEGG" id="pmrn:116958779"/>
<evidence type="ECO:0000256" key="1">
    <source>
        <dbReference type="ARBA" id="ARBA00004167"/>
    </source>
</evidence>
<dbReference type="AlphaFoldDB" id="A0AAJ7UJ13"/>
<keyword evidence="6 10" id="KW-1133">Transmembrane helix</keyword>
<keyword evidence="8 10" id="KW-0472">Membrane</keyword>
<evidence type="ECO:0000256" key="4">
    <source>
        <dbReference type="ARBA" id="ARBA00022692"/>
    </source>
</evidence>
<dbReference type="GO" id="GO:0005635">
    <property type="term" value="C:nuclear envelope"/>
    <property type="evidence" value="ECO:0007669"/>
    <property type="project" value="TreeGrafter"/>
</dbReference>
<evidence type="ECO:0000256" key="7">
    <source>
        <dbReference type="ARBA" id="ARBA00023128"/>
    </source>
</evidence>
<dbReference type="GO" id="GO:0042802">
    <property type="term" value="F:identical protein binding"/>
    <property type="evidence" value="ECO:0007669"/>
    <property type="project" value="UniProtKB-ARBA"/>
</dbReference>
<keyword evidence="4 10" id="KW-0812">Transmembrane</keyword>
<evidence type="ECO:0000256" key="8">
    <source>
        <dbReference type="ARBA" id="ARBA00023136"/>
    </source>
</evidence>